<dbReference type="Pfam" id="PF12838">
    <property type="entry name" value="Fer4_7"/>
    <property type="match status" value="2"/>
</dbReference>
<dbReference type="InterPro" id="IPR050572">
    <property type="entry name" value="Fe-S_Ferredoxin"/>
</dbReference>
<proteinExistence type="predicted"/>
<dbReference type="AlphaFoldDB" id="A0A1T4VZB8"/>
<dbReference type="InterPro" id="IPR017900">
    <property type="entry name" value="4Fe4S_Fe_S_CS"/>
</dbReference>
<dbReference type="PANTHER" id="PTHR43687:SF5">
    <property type="entry name" value="4FE-4S FERREDOXIN-TYPE DOMAIN-CONTAINING PROTEIN"/>
    <property type="match status" value="1"/>
</dbReference>
<evidence type="ECO:0000256" key="2">
    <source>
        <dbReference type="ARBA" id="ARBA00022723"/>
    </source>
</evidence>
<protein>
    <submittedName>
        <fullName evidence="6">Ferredoxin-type protein NapG</fullName>
    </submittedName>
</protein>
<feature type="domain" description="4Fe-4S ferredoxin-type" evidence="5">
    <location>
        <begin position="61"/>
        <end position="96"/>
    </location>
</feature>
<keyword evidence="3" id="KW-0408">Iron</keyword>
<dbReference type="SUPFAM" id="SSF54862">
    <property type="entry name" value="4Fe-4S ferredoxins"/>
    <property type="match status" value="1"/>
</dbReference>
<dbReference type="GO" id="GO:0051539">
    <property type="term" value="F:4 iron, 4 sulfur cluster binding"/>
    <property type="evidence" value="ECO:0007669"/>
    <property type="project" value="UniProtKB-KW"/>
</dbReference>
<dbReference type="GO" id="GO:0046872">
    <property type="term" value="F:metal ion binding"/>
    <property type="evidence" value="ECO:0007669"/>
    <property type="project" value="UniProtKB-KW"/>
</dbReference>
<evidence type="ECO:0000259" key="5">
    <source>
        <dbReference type="PROSITE" id="PS51379"/>
    </source>
</evidence>
<reference evidence="6 7" key="1">
    <citation type="submission" date="2017-02" db="EMBL/GenBank/DDBJ databases">
        <authorList>
            <person name="Peterson S.W."/>
        </authorList>
    </citation>
    <scope>NUCLEOTIDE SEQUENCE [LARGE SCALE GENOMIC DNA]</scope>
    <source>
        <strain evidence="6 7">DSM 18034</strain>
    </source>
</reference>
<name>A0A1T4VZB8_9BACT</name>
<organism evidence="6 7">
    <name type="scientific">Desulfobaculum bizertense DSM 18034</name>
    <dbReference type="NCBI Taxonomy" id="1121442"/>
    <lineage>
        <taxon>Bacteria</taxon>
        <taxon>Pseudomonadati</taxon>
        <taxon>Thermodesulfobacteriota</taxon>
        <taxon>Desulfovibrionia</taxon>
        <taxon>Desulfovibrionales</taxon>
        <taxon>Desulfovibrionaceae</taxon>
        <taxon>Desulfobaculum</taxon>
    </lineage>
</organism>
<accession>A0A1T4VZB8</accession>
<dbReference type="Gene3D" id="3.30.70.20">
    <property type="match status" value="3"/>
</dbReference>
<feature type="domain" description="4Fe-4S ferredoxin-type" evidence="5">
    <location>
        <begin position="103"/>
        <end position="133"/>
    </location>
</feature>
<gene>
    <name evidence="6" type="ORF">SAMN02745702_01291</name>
</gene>
<dbReference type="EMBL" id="FUYA01000003">
    <property type="protein sequence ID" value="SKA70155.1"/>
    <property type="molecule type" value="Genomic_DNA"/>
</dbReference>
<feature type="domain" description="4Fe-4S ferredoxin-type" evidence="5">
    <location>
        <begin position="24"/>
        <end position="53"/>
    </location>
</feature>
<dbReference type="PANTHER" id="PTHR43687">
    <property type="entry name" value="ADENYLYLSULFATE REDUCTASE, BETA SUBUNIT"/>
    <property type="match status" value="1"/>
</dbReference>
<feature type="domain" description="4Fe-4S ferredoxin-type" evidence="5">
    <location>
        <begin position="155"/>
        <end position="184"/>
    </location>
</feature>
<evidence type="ECO:0000313" key="7">
    <source>
        <dbReference type="Proteomes" id="UP000189733"/>
    </source>
</evidence>
<dbReference type="InterPro" id="IPR017896">
    <property type="entry name" value="4Fe4S_Fe-S-bd"/>
</dbReference>
<dbReference type="Proteomes" id="UP000189733">
    <property type="component" value="Unassembled WGS sequence"/>
</dbReference>
<keyword evidence="1" id="KW-0004">4Fe-4S</keyword>
<dbReference type="PROSITE" id="PS00198">
    <property type="entry name" value="4FE4S_FER_1"/>
    <property type="match status" value="3"/>
</dbReference>
<dbReference type="STRING" id="1121442.SAMN02745702_01291"/>
<evidence type="ECO:0000256" key="3">
    <source>
        <dbReference type="ARBA" id="ARBA00023004"/>
    </source>
</evidence>
<dbReference type="PROSITE" id="PS51379">
    <property type="entry name" value="4FE4S_FER_2"/>
    <property type="match status" value="4"/>
</dbReference>
<keyword evidence="2" id="KW-0479">Metal-binding</keyword>
<evidence type="ECO:0000313" key="6">
    <source>
        <dbReference type="EMBL" id="SKA70155.1"/>
    </source>
</evidence>
<evidence type="ECO:0000256" key="1">
    <source>
        <dbReference type="ARBA" id="ARBA00022485"/>
    </source>
</evidence>
<keyword evidence="4" id="KW-0411">Iron-sulfur</keyword>
<evidence type="ECO:0000256" key="4">
    <source>
        <dbReference type="ARBA" id="ARBA00023014"/>
    </source>
</evidence>
<keyword evidence="7" id="KW-1185">Reference proteome</keyword>
<sequence length="186" mass="20329">MVGLVGGLSVLPSKGNAIRPPRAVAPEEFTALCMRCGVCVEVCPSHALRLKDLTLDIKNISTPVLDPDFGGCLAWKDNCDECAQACPTHAIDPLRSLAGEKLGFVTLEKDRCVNCMVCLMRCPVEGAVLFPNPKGKPFTREKDIPTVLKLRTSPLKPYIDVKKCVGCGLCVYHCPEKIMHLHKEKN</sequence>